<feature type="non-terminal residue" evidence="1">
    <location>
        <position position="179"/>
    </location>
</feature>
<dbReference type="AlphaFoldDB" id="A0A382F814"/>
<proteinExistence type="predicted"/>
<evidence type="ECO:0000313" key="1">
    <source>
        <dbReference type="EMBL" id="SVB58819.1"/>
    </source>
</evidence>
<evidence type="ECO:0008006" key="2">
    <source>
        <dbReference type="Google" id="ProtNLM"/>
    </source>
</evidence>
<gene>
    <name evidence="1" type="ORF">METZ01_LOCUS211673</name>
</gene>
<reference evidence="1" key="1">
    <citation type="submission" date="2018-05" db="EMBL/GenBank/DDBJ databases">
        <authorList>
            <person name="Lanie J.A."/>
            <person name="Ng W.-L."/>
            <person name="Kazmierczak K.M."/>
            <person name="Andrzejewski T.M."/>
            <person name="Davidsen T.M."/>
            <person name="Wayne K.J."/>
            <person name="Tettelin H."/>
            <person name="Glass J.I."/>
            <person name="Rusch D."/>
            <person name="Podicherti R."/>
            <person name="Tsui H.-C.T."/>
            <person name="Winkler M.E."/>
        </authorList>
    </citation>
    <scope>NUCLEOTIDE SEQUENCE</scope>
</reference>
<dbReference type="EMBL" id="UINC01048371">
    <property type="protein sequence ID" value="SVB58819.1"/>
    <property type="molecule type" value="Genomic_DNA"/>
</dbReference>
<accession>A0A382F814</accession>
<protein>
    <recommendedName>
        <fullName evidence="2">Glycosyltransferase 2-like domain-containing protein</fullName>
    </recommendedName>
</protein>
<organism evidence="1">
    <name type="scientific">marine metagenome</name>
    <dbReference type="NCBI Taxonomy" id="408172"/>
    <lineage>
        <taxon>unclassified sequences</taxon>
        <taxon>metagenomes</taxon>
        <taxon>ecological metagenomes</taxon>
    </lineage>
</organism>
<name>A0A382F814_9ZZZZ</name>
<sequence>MYKKSNIDLLVVSCDSYSDVWNTFFSFFFHYWNDCPLDIYLLSNEKSYDQSRVNTIKVGRDISWSDNLLNGIDQLKKDYIFLLFEDLLLNQKVSTTYFNRLSKWIDNHNPNYLRLCISHKPKYFDDLVGRIPNKTPYKTSTMPCIWKRSTLKKILNKNESAWDFEIKGSKRAYEFDEFY</sequence>